<comment type="caution">
    <text evidence="9">The sequence shown here is derived from an EMBL/GenBank/DDBJ whole genome shotgun (WGS) entry which is preliminary data.</text>
</comment>
<gene>
    <name evidence="9" type="primary">recJ</name>
    <name evidence="9" type="ORF">IAC76_00360</name>
</gene>
<dbReference type="Pfam" id="PF02272">
    <property type="entry name" value="DHHA1"/>
    <property type="match status" value="1"/>
</dbReference>
<evidence type="ECO:0000256" key="1">
    <source>
        <dbReference type="ARBA" id="ARBA00005915"/>
    </source>
</evidence>
<evidence type="ECO:0000313" key="10">
    <source>
        <dbReference type="Proteomes" id="UP000823632"/>
    </source>
</evidence>
<organism evidence="9 10">
    <name type="scientific">Candidatus Scatousia excrementipullorum</name>
    <dbReference type="NCBI Taxonomy" id="2840936"/>
    <lineage>
        <taxon>Bacteria</taxon>
        <taxon>Candidatus Scatousia</taxon>
    </lineage>
</organism>
<dbReference type="GO" id="GO:0003676">
    <property type="term" value="F:nucleic acid binding"/>
    <property type="evidence" value="ECO:0007669"/>
    <property type="project" value="InterPro"/>
</dbReference>
<evidence type="ECO:0000256" key="5">
    <source>
        <dbReference type="ARBA" id="ARBA00022839"/>
    </source>
</evidence>
<feature type="domain" description="DDH" evidence="6">
    <location>
        <begin position="70"/>
        <end position="229"/>
    </location>
</feature>
<keyword evidence="3" id="KW-0540">Nuclease</keyword>
<accession>A0A9D9DLK9</accession>
<evidence type="ECO:0000259" key="6">
    <source>
        <dbReference type="Pfam" id="PF01368"/>
    </source>
</evidence>
<dbReference type="PANTHER" id="PTHR30255">
    <property type="entry name" value="SINGLE-STRANDED-DNA-SPECIFIC EXONUCLEASE RECJ"/>
    <property type="match status" value="1"/>
</dbReference>
<dbReference type="PANTHER" id="PTHR30255:SF2">
    <property type="entry name" value="SINGLE-STRANDED-DNA-SPECIFIC EXONUCLEASE RECJ"/>
    <property type="match status" value="1"/>
</dbReference>
<keyword evidence="4" id="KW-0378">Hydrolase</keyword>
<dbReference type="Gene3D" id="3.90.1640.30">
    <property type="match status" value="1"/>
</dbReference>
<dbReference type="EMBL" id="JADIND010000008">
    <property type="protein sequence ID" value="MBO8429813.1"/>
    <property type="molecule type" value="Genomic_DNA"/>
</dbReference>
<evidence type="ECO:0000256" key="4">
    <source>
        <dbReference type="ARBA" id="ARBA00022801"/>
    </source>
</evidence>
<proteinExistence type="inferred from homology"/>
<evidence type="ECO:0000259" key="8">
    <source>
        <dbReference type="Pfam" id="PF17768"/>
    </source>
</evidence>
<dbReference type="GO" id="GO:0006310">
    <property type="term" value="P:DNA recombination"/>
    <property type="evidence" value="ECO:0007669"/>
    <property type="project" value="InterPro"/>
</dbReference>
<feature type="domain" description="DHHA1" evidence="7">
    <location>
        <begin position="349"/>
        <end position="445"/>
    </location>
</feature>
<dbReference type="Pfam" id="PF01368">
    <property type="entry name" value="DHH"/>
    <property type="match status" value="1"/>
</dbReference>
<protein>
    <recommendedName>
        <fullName evidence="2">Single-stranded-DNA-specific exonuclease RecJ</fullName>
    </recommendedName>
</protein>
<dbReference type="AlphaFoldDB" id="A0A9D9DLK9"/>
<dbReference type="GO" id="GO:0006281">
    <property type="term" value="P:DNA repair"/>
    <property type="evidence" value="ECO:0007669"/>
    <property type="project" value="InterPro"/>
</dbReference>
<evidence type="ECO:0000313" key="9">
    <source>
        <dbReference type="EMBL" id="MBO8429813.1"/>
    </source>
</evidence>
<feature type="domain" description="RecJ OB" evidence="8">
    <location>
        <begin position="459"/>
        <end position="563"/>
    </location>
</feature>
<dbReference type="InterPro" id="IPR051673">
    <property type="entry name" value="SSDNA_exonuclease_RecJ"/>
</dbReference>
<dbReference type="GO" id="GO:0008409">
    <property type="term" value="F:5'-3' exonuclease activity"/>
    <property type="evidence" value="ECO:0007669"/>
    <property type="project" value="InterPro"/>
</dbReference>
<sequence>MSIREWIFNNIDSDEKSLIKRLLFSRGIKTEEEMKEFLNPLEFTPYSPDVFTDMAKAVERLSRAIDNQEKIVIYGDFDADGVTSTSLLYRTLTHLGANVNYFIPDREKEGHGFDTKALVKLMTALKPKVIISVDCGISDAEAVNFINSFKIDVIITDHHEAPEELPKAYAIINPKAPYALDEKLSAKDILSLTSLAGVGVAFKVATALLQHYGKTDFISSILPYAAVGTVADVVPLVGENRYIVTKGLNLIAQGKHYGLKRLLERAGYNIEKGLSAETIAFGVAPRINASGRLDTVEEAIKLLISDNPQEIEMAITNLEEFNRVRQNLCQEIFAEADEMVQKEGGRNPAIVLFNSKWHVGIIGIVASKLVEKYYKPTFLMTYSEETKQIKCSARSIEGVHLYEAISQIGDLLDGFGGHSLAAGLSFSPERVPFKQVKENLLKIVKEMTSGKDLKPFLNVDLELTPDDITVDLVEEISRMEPFGASNPSPVFALKNLKLKQKKLMGENKNHLRLIVQKGDSEFNCVRWQMGDISLVNGDTLDVAFHPQINEFNGNVSVQLIVDDIHSEYLKEETAEEQSHLKIYDHRKKTDILPQVNDYIGNTKQNIMIFAENRQILEMLKPFKNLSSKTFTRENVPQCDSVMFFDYPADRETFEMIVKDSCAASIHMMNYDIKYLDEKEFLKTFAGMLKFAGNNNGGHVQLGRCASYLGKSVRLVENLLNLFEECGFIQIKERHPFEYVIDFKGIDDVSHILHNPKFEEILNMAEECELFQKGLLEDDISEIDNLCGV</sequence>
<evidence type="ECO:0000256" key="2">
    <source>
        <dbReference type="ARBA" id="ARBA00019841"/>
    </source>
</evidence>
<dbReference type="InterPro" id="IPR004610">
    <property type="entry name" value="RecJ"/>
</dbReference>
<dbReference type="InterPro" id="IPR038763">
    <property type="entry name" value="DHH_sf"/>
</dbReference>
<dbReference type="SUPFAM" id="SSF64182">
    <property type="entry name" value="DHH phosphoesterases"/>
    <property type="match status" value="1"/>
</dbReference>
<dbReference type="InterPro" id="IPR041122">
    <property type="entry name" value="RecJ_OB"/>
</dbReference>
<dbReference type="InterPro" id="IPR003156">
    <property type="entry name" value="DHHA1_dom"/>
</dbReference>
<dbReference type="Proteomes" id="UP000823632">
    <property type="component" value="Unassembled WGS sequence"/>
</dbReference>
<reference evidence="9" key="1">
    <citation type="submission" date="2020-10" db="EMBL/GenBank/DDBJ databases">
        <authorList>
            <person name="Gilroy R."/>
        </authorList>
    </citation>
    <scope>NUCLEOTIDE SEQUENCE</scope>
    <source>
        <strain evidence="9">10192</strain>
    </source>
</reference>
<evidence type="ECO:0000256" key="3">
    <source>
        <dbReference type="ARBA" id="ARBA00022722"/>
    </source>
</evidence>
<dbReference type="InterPro" id="IPR001667">
    <property type="entry name" value="DDH_dom"/>
</dbReference>
<keyword evidence="5 9" id="KW-0269">Exonuclease</keyword>
<dbReference type="NCBIfam" id="TIGR00644">
    <property type="entry name" value="recJ"/>
    <property type="match status" value="1"/>
</dbReference>
<comment type="similarity">
    <text evidence="1">Belongs to the RecJ family.</text>
</comment>
<dbReference type="Gene3D" id="2.40.50.460">
    <property type="match status" value="1"/>
</dbReference>
<dbReference type="Pfam" id="PF17768">
    <property type="entry name" value="RecJ_OB"/>
    <property type="match status" value="1"/>
</dbReference>
<evidence type="ECO:0000259" key="7">
    <source>
        <dbReference type="Pfam" id="PF02272"/>
    </source>
</evidence>
<name>A0A9D9DLK9_9BACT</name>
<reference evidence="9" key="2">
    <citation type="journal article" date="2021" name="PeerJ">
        <title>Extensive microbial diversity within the chicken gut microbiome revealed by metagenomics and culture.</title>
        <authorList>
            <person name="Gilroy R."/>
            <person name="Ravi A."/>
            <person name="Getino M."/>
            <person name="Pursley I."/>
            <person name="Horton D.L."/>
            <person name="Alikhan N.F."/>
            <person name="Baker D."/>
            <person name="Gharbi K."/>
            <person name="Hall N."/>
            <person name="Watson M."/>
            <person name="Adriaenssens E.M."/>
            <person name="Foster-Nyarko E."/>
            <person name="Jarju S."/>
            <person name="Secka A."/>
            <person name="Antonio M."/>
            <person name="Oren A."/>
            <person name="Chaudhuri R.R."/>
            <person name="La Ragione R."/>
            <person name="Hildebrand F."/>
            <person name="Pallen M.J."/>
        </authorList>
    </citation>
    <scope>NUCLEOTIDE SEQUENCE</scope>
    <source>
        <strain evidence="9">10192</strain>
    </source>
</reference>